<evidence type="ECO:0000256" key="4">
    <source>
        <dbReference type="ARBA" id="ARBA00022771"/>
    </source>
</evidence>
<evidence type="ECO:0000256" key="6">
    <source>
        <dbReference type="ARBA" id="ARBA00023242"/>
    </source>
</evidence>
<evidence type="ECO:0000256" key="3">
    <source>
        <dbReference type="ARBA" id="ARBA00022737"/>
    </source>
</evidence>
<dbReference type="PANTHER" id="PTHR24394">
    <property type="entry name" value="ZINC FINGER PROTEIN"/>
    <property type="match status" value="1"/>
</dbReference>
<feature type="region of interest" description="Disordered" evidence="8">
    <location>
        <begin position="1"/>
        <end position="74"/>
    </location>
</feature>
<reference evidence="10" key="1">
    <citation type="submission" date="2022-07" db="EMBL/GenBank/DDBJ databases">
        <authorList>
            <person name="Trinca V."/>
            <person name="Uliana J.V.C."/>
            <person name="Torres T.T."/>
            <person name="Ward R.J."/>
            <person name="Monesi N."/>
        </authorList>
    </citation>
    <scope>NUCLEOTIDE SEQUENCE</scope>
    <source>
        <strain evidence="10">HSMRA1968</strain>
        <tissue evidence="10">Whole embryos</tissue>
    </source>
</reference>
<evidence type="ECO:0000256" key="2">
    <source>
        <dbReference type="ARBA" id="ARBA00022723"/>
    </source>
</evidence>
<comment type="caution">
    <text evidence="10">The sequence shown here is derived from an EMBL/GenBank/DDBJ whole genome shotgun (WGS) entry which is preliminary data.</text>
</comment>
<keyword evidence="2" id="KW-0479">Metal-binding</keyword>
<evidence type="ECO:0000256" key="5">
    <source>
        <dbReference type="ARBA" id="ARBA00022833"/>
    </source>
</evidence>
<dbReference type="GO" id="GO:0008270">
    <property type="term" value="F:zinc ion binding"/>
    <property type="evidence" value="ECO:0007669"/>
    <property type="project" value="UniProtKB-KW"/>
</dbReference>
<dbReference type="FunFam" id="3.30.160.60:FF:000038">
    <property type="entry name" value="Zinc finger protein 624"/>
    <property type="match status" value="1"/>
</dbReference>
<keyword evidence="6" id="KW-0539">Nucleus</keyword>
<comment type="subcellular location">
    <subcellularLocation>
        <location evidence="1">Nucleus</location>
    </subcellularLocation>
</comment>
<sequence length="474" mass="54163">MHQAQSQQEYKPVPFNKFPQYFPHPSSVNSSVSPRNVTSSSPTHNSGIQSSISSPSNQLIPTNQATPSPSSNQCDKCGHICETASQLSEHYATSHGSSLQNEASRNAGVSEDNEISSFPYNPYIKEEQPCDILDLDSQKMVYSPNDDHSQQGPLPPMHSLHHLQRPLIWQEHHALPYTQDIKPTLYPTIQPKQDFVPTMKQDYIHHQSQIGHQTPDVKQFASDVTGNQVTSSPSEFPSTTTPQENGGHGEKPYKCQKCGKRFACGPSHELHLSKHSAVKPFQCSRCVKSFNHKTDLRRHMCLHDGIKPFTCPTCGKGFIRKDHMMKHTETHTRKSANLAKKQVFAKQMNNIMKNVNKLIETENTNKRTMESEMIFHFIGFTFRKTKRILRRDMGLKFDFDAMFCTILSSFKLFVVLCECERMSLMFSMLSCLDFCRTLADKQKKKQVQRDRKKNFLKNKKNKKKTKIKKTGKIK</sequence>
<feature type="region of interest" description="Disordered" evidence="8">
    <location>
        <begin position="92"/>
        <end position="121"/>
    </location>
</feature>
<feature type="region of interest" description="Disordered" evidence="8">
    <location>
        <begin position="224"/>
        <end position="250"/>
    </location>
</feature>
<dbReference type="GO" id="GO:0005634">
    <property type="term" value="C:nucleus"/>
    <property type="evidence" value="ECO:0007669"/>
    <property type="project" value="UniProtKB-SubCell"/>
</dbReference>
<evidence type="ECO:0000256" key="8">
    <source>
        <dbReference type="SAM" id="MobiDB-lite"/>
    </source>
</evidence>
<accession>A0A9Q0MRJ5</accession>
<dbReference type="PROSITE" id="PS50157">
    <property type="entry name" value="ZINC_FINGER_C2H2_2"/>
    <property type="match status" value="3"/>
</dbReference>
<keyword evidence="11" id="KW-1185">Reference proteome</keyword>
<dbReference type="Proteomes" id="UP001151699">
    <property type="component" value="Chromosome C"/>
</dbReference>
<dbReference type="Gene3D" id="3.30.160.60">
    <property type="entry name" value="Classic Zinc Finger"/>
    <property type="match status" value="3"/>
</dbReference>
<feature type="compositionally biased region" description="Polar residues" evidence="8">
    <location>
        <begin position="59"/>
        <end position="74"/>
    </location>
</feature>
<name>A0A9Q0MRJ5_9DIPT</name>
<dbReference type="Pfam" id="PF00096">
    <property type="entry name" value="zf-C2H2"/>
    <property type="match status" value="2"/>
</dbReference>
<feature type="domain" description="C2H2-type" evidence="9">
    <location>
        <begin position="281"/>
        <end position="308"/>
    </location>
</feature>
<dbReference type="FunFam" id="3.30.160.60:FF:000414">
    <property type="entry name" value="Zinc finger protein 398"/>
    <property type="match status" value="1"/>
</dbReference>
<keyword evidence="4 7" id="KW-0863">Zinc-finger</keyword>
<dbReference type="SUPFAM" id="SSF57667">
    <property type="entry name" value="beta-beta-alpha zinc fingers"/>
    <property type="match status" value="2"/>
</dbReference>
<feature type="domain" description="C2H2-type" evidence="9">
    <location>
        <begin position="309"/>
        <end position="336"/>
    </location>
</feature>
<dbReference type="PANTHER" id="PTHR24394:SF44">
    <property type="entry name" value="ZINC FINGER PROTEIN 271-LIKE"/>
    <property type="match status" value="1"/>
</dbReference>
<evidence type="ECO:0000259" key="9">
    <source>
        <dbReference type="PROSITE" id="PS50157"/>
    </source>
</evidence>
<evidence type="ECO:0000256" key="7">
    <source>
        <dbReference type="PROSITE-ProRule" id="PRU00042"/>
    </source>
</evidence>
<feature type="region of interest" description="Disordered" evidence="8">
    <location>
        <begin position="445"/>
        <end position="474"/>
    </location>
</feature>
<protein>
    <submittedName>
        <fullName evidence="10">Zinc finger protein</fullName>
    </submittedName>
</protein>
<evidence type="ECO:0000313" key="11">
    <source>
        <dbReference type="Proteomes" id="UP001151699"/>
    </source>
</evidence>
<dbReference type="InterPro" id="IPR013087">
    <property type="entry name" value="Znf_C2H2_type"/>
</dbReference>
<evidence type="ECO:0000256" key="1">
    <source>
        <dbReference type="ARBA" id="ARBA00004123"/>
    </source>
</evidence>
<dbReference type="PROSITE" id="PS00028">
    <property type="entry name" value="ZINC_FINGER_C2H2_1"/>
    <property type="match status" value="4"/>
</dbReference>
<keyword evidence="5" id="KW-0862">Zinc</keyword>
<organism evidence="10 11">
    <name type="scientific">Pseudolycoriella hygida</name>
    <dbReference type="NCBI Taxonomy" id="35572"/>
    <lineage>
        <taxon>Eukaryota</taxon>
        <taxon>Metazoa</taxon>
        <taxon>Ecdysozoa</taxon>
        <taxon>Arthropoda</taxon>
        <taxon>Hexapoda</taxon>
        <taxon>Insecta</taxon>
        <taxon>Pterygota</taxon>
        <taxon>Neoptera</taxon>
        <taxon>Endopterygota</taxon>
        <taxon>Diptera</taxon>
        <taxon>Nematocera</taxon>
        <taxon>Sciaroidea</taxon>
        <taxon>Sciaridae</taxon>
        <taxon>Pseudolycoriella</taxon>
    </lineage>
</organism>
<feature type="compositionally biased region" description="Low complexity" evidence="8">
    <location>
        <begin position="25"/>
        <end position="58"/>
    </location>
</feature>
<feature type="compositionally biased region" description="Polar residues" evidence="8">
    <location>
        <begin position="94"/>
        <end position="104"/>
    </location>
</feature>
<feature type="compositionally biased region" description="Low complexity" evidence="8">
    <location>
        <begin position="230"/>
        <end position="242"/>
    </location>
</feature>
<dbReference type="GO" id="GO:0000981">
    <property type="term" value="F:DNA-binding transcription factor activity, RNA polymerase II-specific"/>
    <property type="evidence" value="ECO:0007669"/>
    <property type="project" value="TreeGrafter"/>
</dbReference>
<evidence type="ECO:0000313" key="10">
    <source>
        <dbReference type="EMBL" id="KAJ6636646.1"/>
    </source>
</evidence>
<proteinExistence type="predicted"/>
<gene>
    <name evidence="10" type="primary">ZNF75D_1</name>
    <name evidence="10" type="ORF">Bhyg_15237</name>
</gene>
<dbReference type="AlphaFoldDB" id="A0A9Q0MRJ5"/>
<dbReference type="InterPro" id="IPR036236">
    <property type="entry name" value="Znf_C2H2_sf"/>
</dbReference>
<keyword evidence="3" id="KW-0677">Repeat</keyword>
<dbReference type="OrthoDB" id="8117402at2759"/>
<dbReference type="EMBL" id="WJQU01000004">
    <property type="protein sequence ID" value="KAJ6636646.1"/>
    <property type="molecule type" value="Genomic_DNA"/>
</dbReference>
<feature type="domain" description="C2H2-type" evidence="9">
    <location>
        <begin position="253"/>
        <end position="280"/>
    </location>
</feature>
<dbReference type="SMART" id="SM00355">
    <property type="entry name" value="ZnF_C2H2"/>
    <property type="match status" value="4"/>
</dbReference>